<dbReference type="EMBL" id="ML121571">
    <property type="protein sequence ID" value="RPB20448.1"/>
    <property type="molecule type" value="Genomic_DNA"/>
</dbReference>
<organism evidence="1 2">
    <name type="scientific">Terfezia boudieri ATCC MYA-4762</name>
    <dbReference type="NCBI Taxonomy" id="1051890"/>
    <lineage>
        <taxon>Eukaryota</taxon>
        <taxon>Fungi</taxon>
        <taxon>Dikarya</taxon>
        <taxon>Ascomycota</taxon>
        <taxon>Pezizomycotina</taxon>
        <taxon>Pezizomycetes</taxon>
        <taxon>Pezizales</taxon>
        <taxon>Pezizaceae</taxon>
        <taxon>Terfezia</taxon>
    </lineage>
</organism>
<accession>A0A3N4LFG6</accession>
<evidence type="ECO:0000313" key="1">
    <source>
        <dbReference type="EMBL" id="RPB20448.1"/>
    </source>
</evidence>
<evidence type="ECO:0000313" key="2">
    <source>
        <dbReference type="Proteomes" id="UP000267821"/>
    </source>
</evidence>
<gene>
    <name evidence="1" type="ORF">L211DRAFT_520013</name>
</gene>
<protein>
    <submittedName>
        <fullName evidence="1">Uncharacterized protein</fullName>
    </submittedName>
</protein>
<reference evidence="1 2" key="1">
    <citation type="journal article" date="2018" name="Nat. Ecol. Evol.">
        <title>Pezizomycetes genomes reveal the molecular basis of ectomycorrhizal truffle lifestyle.</title>
        <authorList>
            <person name="Murat C."/>
            <person name="Payen T."/>
            <person name="Noel B."/>
            <person name="Kuo A."/>
            <person name="Morin E."/>
            <person name="Chen J."/>
            <person name="Kohler A."/>
            <person name="Krizsan K."/>
            <person name="Balestrini R."/>
            <person name="Da Silva C."/>
            <person name="Montanini B."/>
            <person name="Hainaut M."/>
            <person name="Levati E."/>
            <person name="Barry K.W."/>
            <person name="Belfiori B."/>
            <person name="Cichocki N."/>
            <person name="Clum A."/>
            <person name="Dockter R.B."/>
            <person name="Fauchery L."/>
            <person name="Guy J."/>
            <person name="Iotti M."/>
            <person name="Le Tacon F."/>
            <person name="Lindquist E.A."/>
            <person name="Lipzen A."/>
            <person name="Malagnac F."/>
            <person name="Mello A."/>
            <person name="Molinier V."/>
            <person name="Miyauchi S."/>
            <person name="Poulain J."/>
            <person name="Riccioni C."/>
            <person name="Rubini A."/>
            <person name="Sitrit Y."/>
            <person name="Splivallo R."/>
            <person name="Traeger S."/>
            <person name="Wang M."/>
            <person name="Zifcakova L."/>
            <person name="Wipf D."/>
            <person name="Zambonelli A."/>
            <person name="Paolocci F."/>
            <person name="Nowrousian M."/>
            <person name="Ottonello S."/>
            <person name="Baldrian P."/>
            <person name="Spatafora J.W."/>
            <person name="Henrissat B."/>
            <person name="Nagy L.G."/>
            <person name="Aury J.M."/>
            <person name="Wincker P."/>
            <person name="Grigoriev I.V."/>
            <person name="Bonfante P."/>
            <person name="Martin F.M."/>
        </authorList>
    </citation>
    <scope>NUCLEOTIDE SEQUENCE [LARGE SCALE GENOMIC DNA]</scope>
    <source>
        <strain evidence="1 2">ATCC MYA-4762</strain>
    </source>
</reference>
<dbReference type="PROSITE" id="PS51257">
    <property type="entry name" value="PROKAR_LIPOPROTEIN"/>
    <property type="match status" value="1"/>
</dbReference>
<dbReference type="Proteomes" id="UP000267821">
    <property type="component" value="Unassembled WGS sequence"/>
</dbReference>
<dbReference type="AlphaFoldDB" id="A0A3N4LFG6"/>
<name>A0A3N4LFG6_9PEZI</name>
<dbReference type="InParanoid" id="A0A3N4LFG6"/>
<proteinExistence type="predicted"/>
<sequence>MEGTRRGGVVPALAKISNITPLSISCSLICTSRWFHSMQNSGELVKFTPPRISISGIPYIRINLPLTHYHGVRRVRARASLALILGSEFEIYNFKGVPSSLWTLQLNCRHIHISYIHMPYFI</sequence>
<keyword evidence="2" id="KW-1185">Reference proteome</keyword>